<comment type="caution">
    <text evidence="2">The sequence shown here is derived from an EMBL/GenBank/DDBJ whole genome shotgun (WGS) entry which is preliminary data.</text>
</comment>
<keyword evidence="1" id="KW-0472">Membrane</keyword>
<evidence type="ECO:0000313" key="3">
    <source>
        <dbReference type="Proteomes" id="UP000620262"/>
    </source>
</evidence>
<organism evidence="2 3">
    <name type="scientific">Rhizobium viscosum</name>
    <name type="common">Arthrobacter viscosus</name>
    <dbReference type="NCBI Taxonomy" id="1673"/>
    <lineage>
        <taxon>Bacteria</taxon>
        <taxon>Pseudomonadati</taxon>
        <taxon>Pseudomonadota</taxon>
        <taxon>Alphaproteobacteria</taxon>
        <taxon>Hyphomicrobiales</taxon>
        <taxon>Rhizobiaceae</taxon>
        <taxon>Rhizobium/Agrobacterium group</taxon>
        <taxon>Rhizobium</taxon>
    </lineage>
</organism>
<keyword evidence="3" id="KW-1185">Reference proteome</keyword>
<dbReference type="RefSeq" id="WP_192731966.1">
    <property type="nucleotide sequence ID" value="NZ_BAAAVL010000010.1"/>
</dbReference>
<name>A0ABR9IYY6_RHIVS</name>
<dbReference type="EMBL" id="JADBEC010000002">
    <property type="protein sequence ID" value="MBE1508356.1"/>
    <property type="molecule type" value="Genomic_DNA"/>
</dbReference>
<evidence type="ECO:0000256" key="1">
    <source>
        <dbReference type="SAM" id="Phobius"/>
    </source>
</evidence>
<dbReference type="Proteomes" id="UP000620262">
    <property type="component" value="Unassembled WGS sequence"/>
</dbReference>
<accession>A0ABR9IYY6</accession>
<keyword evidence="1" id="KW-0812">Transmembrane</keyword>
<sequence length="299" mass="32551">MNGRETFPRFLAIDIVLATVFIALASASDVSAQTSQETEFSVPVRIVPDKLSVQEDLRQRSAAERHDALDLEAQQRSAVAAERAAIASETQLWIGWLQLFVSVIGALGLIVTLLLTWASTKAAAAAAKAALDANMLARENFDLDQRPWIKLERPVIQLAEHRGTFAIQFSVEAINVGKTPAKETELHLQISFGKIVTPSVDGVEAYAQSVANPGTWRNSHKIVFPNAGRPMDDAVILDGPPPEGESCRIRYCVNYRGAPTSAIYHTAGEVTFPVSRLISSPKSQKNSWKYNFHGTGSVA</sequence>
<proteinExistence type="predicted"/>
<feature type="transmembrane region" description="Helical" evidence="1">
    <location>
        <begin position="93"/>
        <end position="118"/>
    </location>
</feature>
<reference evidence="2 3" key="1">
    <citation type="submission" date="2020-10" db="EMBL/GenBank/DDBJ databases">
        <title>Sequencing the genomes of 1000 actinobacteria strains.</title>
        <authorList>
            <person name="Klenk H.-P."/>
        </authorList>
    </citation>
    <scope>NUCLEOTIDE SEQUENCE [LARGE SCALE GENOMIC DNA]</scope>
    <source>
        <strain evidence="2 3">DSM 7307</strain>
    </source>
</reference>
<protein>
    <submittedName>
        <fullName evidence="2">Uncharacterized protein</fullName>
    </submittedName>
</protein>
<gene>
    <name evidence="2" type="ORF">H4W29_005601</name>
</gene>
<keyword evidence="1" id="KW-1133">Transmembrane helix</keyword>
<evidence type="ECO:0000313" key="2">
    <source>
        <dbReference type="EMBL" id="MBE1508356.1"/>
    </source>
</evidence>